<protein>
    <submittedName>
        <fullName evidence="2">Uncharacterized protein</fullName>
    </submittedName>
</protein>
<evidence type="ECO:0000313" key="3">
    <source>
        <dbReference type="Proteomes" id="UP001149165"/>
    </source>
</evidence>
<feature type="region of interest" description="Disordered" evidence="1">
    <location>
        <begin position="1"/>
        <end position="271"/>
    </location>
</feature>
<organism evidence="2 3">
    <name type="scientific">Penicillium angulare</name>
    <dbReference type="NCBI Taxonomy" id="116970"/>
    <lineage>
        <taxon>Eukaryota</taxon>
        <taxon>Fungi</taxon>
        <taxon>Dikarya</taxon>
        <taxon>Ascomycota</taxon>
        <taxon>Pezizomycotina</taxon>
        <taxon>Eurotiomycetes</taxon>
        <taxon>Eurotiomycetidae</taxon>
        <taxon>Eurotiales</taxon>
        <taxon>Aspergillaceae</taxon>
        <taxon>Penicillium</taxon>
    </lineage>
</organism>
<comment type="caution">
    <text evidence="2">The sequence shown here is derived from an EMBL/GenBank/DDBJ whole genome shotgun (WGS) entry which is preliminary data.</text>
</comment>
<gene>
    <name evidence="2" type="ORF">N7456_004750</name>
</gene>
<feature type="compositionally biased region" description="Basic and acidic residues" evidence="1">
    <location>
        <begin position="73"/>
        <end position="88"/>
    </location>
</feature>
<feature type="compositionally biased region" description="Basic residues" evidence="1">
    <location>
        <begin position="250"/>
        <end position="262"/>
    </location>
</feature>
<keyword evidence="3" id="KW-1185">Reference proteome</keyword>
<proteinExistence type="predicted"/>
<feature type="compositionally biased region" description="Low complexity" evidence="1">
    <location>
        <begin position="191"/>
        <end position="204"/>
    </location>
</feature>
<dbReference type="OrthoDB" id="4148828at2759"/>
<feature type="compositionally biased region" description="Polar residues" evidence="1">
    <location>
        <begin position="152"/>
        <end position="161"/>
    </location>
</feature>
<feature type="compositionally biased region" description="Low complexity" evidence="1">
    <location>
        <begin position="92"/>
        <end position="119"/>
    </location>
</feature>
<evidence type="ECO:0000313" key="2">
    <source>
        <dbReference type="EMBL" id="KAJ5108075.1"/>
    </source>
</evidence>
<dbReference type="AlphaFoldDB" id="A0A9W9KIW4"/>
<dbReference type="Proteomes" id="UP001149165">
    <property type="component" value="Unassembled WGS sequence"/>
</dbReference>
<evidence type="ECO:0000256" key="1">
    <source>
        <dbReference type="SAM" id="MobiDB-lite"/>
    </source>
</evidence>
<feature type="compositionally biased region" description="Basic and acidic residues" evidence="1">
    <location>
        <begin position="13"/>
        <end position="27"/>
    </location>
</feature>
<name>A0A9W9KIW4_9EURO</name>
<feature type="compositionally biased region" description="Basic and acidic residues" evidence="1">
    <location>
        <begin position="205"/>
        <end position="234"/>
    </location>
</feature>
<feature type="compositionally biased region" description="Basic and acidic residues" evidence="1">
    <location>
        <begin position="43"/>
        <end position="53"/>
    </location>
</feature>
<dbReference type="EMBL" id="JAPQKH010000003">
    <property type="protein sequence ID" value="KAJ5108075.1"/>
    <property type="molecule type" value="Genomic_DNA"/>
</dbReference>
<reference evidence="2" key="1">
    <citation type="submission" date="2022-11" db="EMBL/GenBank/DDBJ databases">
        <authorList>
            <person name="Petersen C."/>
        </authorList>
    </citation>
    <scope>NUCLEOTIDE SEQUENCE</scope>
    <source>
        <strain evidence="2">IBT 30069</strain>
    </source>
</reference>
<sequence>MAGIINKPLALFRRPESPRPLHTRWGDADISVPTDGSWNQYDNPHHTVQERQKYGPGFVPDFHPSDYNQNRSRQRENKRDDPEEKENRTSNPRNSTSLARSSSLSLGPLRPSRLSVRLASRPKHLQSETKIEQESHESESRRHDFAYKPIQQDYTAEASENTRVKSPPFKYIPTNGRYLEDLRGPSPGPRSQSAMSFRSSSGTSTRRDSYTDSIYENDRTFARRGSHQDDDRRSLRSNSGEYQMLDAPSSRHRYGLPPRRRTSPFVPADRKRASLLKPMTLAMVPDPDELYE</sequence>
<reference evidence="2" key="2">
    <citation type="journal article" date="2023" name="IMA Fungus">
        <title>Comparative genomic study of the Penicillium genus elucidates a diverse pangenome and 15 lateral gene transfer events.</title>
        <authorList>
            <person name="Petersen C."/>
            <person name="Sorensen T."/>
            <person name="Nielsen M.R."/>
            <person name="Sondergaard T.E."/>
            <person name="Sorensen J.L."/>
            <person name="Fitzpatrick D.A."/>
            <person name="Frisvad J.C."/>
            <person name="Nielsen K.L."/>
        </authorList>
    </citation>
    <scope>NUCLEOTIDE SEQUENCE</scope>
    <source>
        <strain evidence="2">IBT 30069</strain>
    </source>
</reference>
<feature type="compositionally biased region" description="Basic and acidic residues" evidence="1">
    <location>
        <begin position="125"/>
        <end position="146"/>
    </location>
</feature>
<accession>A0A9W9KIW4</accession>